<evidence type="ECO:0000256" key="7">
    <source>
        <dbReference type="PROSITE-ProRule" id="PRU01360"/>
    </source>
</evidence>
<dbReference type="InterPro" id="IPR008969">
    <property type="entry name" value="CarboxyPept-like_regulatory"/>
</dbReference>
<dbReference type="InterPro" id="IPR037066">
    <property type="entry name" value="Plug_dom_sf"/>
</dbReference>
<keyword evidence="6 7" id="KW-0998">Cell outer membrane</keyword>
<dbReference type="NCBIfam" id="TIGR04056">
    <property type="entry name" value="OMP_RagA_SusC"/>
    <property type="match status" value="1"/>
</dbReference>
<dbReference type="InterPro" id="IPR036942">
    <property type="entry name" value="Beta-barrel_TonB_sf"/>
</dbReference>
<dbReference type="Proteomes" id="UP000199577">
    <property type="component" value="Unassembled WGS sequence"/>
</dbReference>
<dbReference type="InterPro" id="IPR023996">
    <property type="entry name" value="TonB-dep_OMP_SusC/RagA"/>
</dbReference>
<evidence type="ECO:0000256" key="5">
    <source>
        <dbReference type="ARBA" id="ARBA00023136"/>
    </source>
</evidence>
<evidence type="ECO:0000256" key="4">
    <source>
        <dbReference type="ARBA" id="ARBA00022692"/>
    </source>
</evidence>
<dbReference type="STRING" id="623281.SAMN05421747_11475"/>
<sequence>MISVYKPGLRRQMGNPIGAGLLLLFSFLSLFALAQTDVQVSGTVRSGNGEVLSGVSIRTEDGGVSTSTDEEGRFSIRVPVNSMLVFGFIGYEEQRIKVDQANQHLTVTLMTTTSALDEVVVVGYGTQRREAVTGSVASISGDMLREVQSANFSQALQGRLPGVELTQTSSQPGGTMQIRIRGSRSLTASNDPLIVLDGIPFVGSLNDINPNDIKSIDILKDASATAIYGSRGANGVILVTTNRGQMGQQARVNYNSFTGIKNVFGKFPMMTGPDMVKLRQLNVPYNTYGQDEAEDVDTDWQDLLYRTATMTSHDVSISSGTERGNYAFGGGYLLDQAVIPTQQFSRYALRGSVDQEVGRYFRFGITTNNNFNYTEGTQVNAGNLLRISPLANPFNEDGSWKRTVRSSIDEPWVYSRDIVENLRDQWLSETRAFASFNSLYGQVDIPWIEGLKYRVNIGLDYRQSNGGAYTGEGITSTNPTTISSASISNQHTYHWLVENLLTYDRTFGGVHNLNVVALYSAEQNRMNRSRIAATGIPADHFQFYNLGQATGEITIPPGDQWYEVWGLMSYMGRIMYSYDDRYMVTATLRSDGSSRLAPGHKWHTYPAVSVGWNIAQESFMQGISAINMLKLRVGWGQTSNQAVNPYATLGRLDTRPYNFGSQYAVGNLVNQLPSPHLGWEFSNTANFGLDFSLLNQRLSGTVEYYITKTEDLLLNKGLPPTSGVSSITENVGRTQNKGIELALNGIILDNHNGWTWEAGINLYANRNRLVALASGTDRNIDNWWFVGHPIDVIYDFKRIGLWQEGDPHREILEPGENTLGMIKVEYTGDYDANGVPTRAIHENYDRQVISLEPNFQGGFNTRVAYKGFDLSAVGIFKSGGILNSTIYGSGGYLNLLNGRNGNVKVDYWTPENTDAKYPNPESIRSGDNLKYMSTMGYFDASYLKIRTITLGYDFSQFKRAGINLRVYATAQNPFVMFSPYHRESGMDPETNSFGNENAAVNLSESRRRILTLGTNTPSTRNFLFGVNLTF</sequence>
<dbReference type="InterPro" id="IPR039426">
    <property type="entry name" value="TonB-dep_rcpt-like"/>
</dbReference>
<dbReference type="GO" id="GO:0009279">
    <property type="term" value="C:cell outer membrane"/>
    <property type="evidence" value="ECO:0007669"/>
    <property type="project" value="UniProtKB-SubCell"/>
</dbReference>
<dbReference type="InterPro" id="IPR023997">
    <property type="entry name" value="TonB-dep_OMP_SusC/RagA_CS"/>
</dbReference>
<evidence type="ECO:0000313" key="9">
    <source>
        <dbReference type="EMBL" id="SFC55414.1"/>
    </source>
</evidence>
<comment type="similarity">
    <text evidence="7">Belongs to the TonB-dependent receptor family.</text>
</comment>
<protein>
    <submittedName>
        <fullName evidence="9">TonB-linked outer membrane protein, SusC/RagA family</fullName>
    </submittedName>
</protein>
<evidence type="ECO:0000313" key="10">
    <source>
        <dbReference type="Proteomes" id="UP000199577"/>
    </source>
</evidence>
<keyword evidence="10" id="KW-1185">Reference proteome</keyword>
<dbReference type="RefSeq" id="WP_211657616.1">
    <property type="nucleotide sequence ID" value="NZ_FOLL01000014.1"/>
</dbReference>
<dbReference type="EMBL" id="FOLL01000014">
    <property type="protein sequence ID" value="SFC55414.1"/>
    <property type="molecule type" value="Genomic_DNA"/>
</dbReference>
<dbReference type="SUPFAM" id="SSF49464">
    <property type="entry name" value="Carboxypeptidase regulatory domain-like"/>
    <property type="match status" value="1"/>
</dbReference>
<dbReference type="SUPFAM" id="SSF56935">
    <property type="entry name" value="Porins"/>
    <property type="match status" value="1"/>
</dbReference>
<accession>A0A1I1K3I1</accession>
<name>A0A1I1K3I1_9SPHI</name>
<dbReference type="Gene3D" id="2.40.170.20">
    <property type="entry name" value="TonB-dependent receptor, beta-barrel domain"/>
    <property type="match status" value="1"/>
</dbReference>
<keyword evidence="4 7" id="KW-0812">Transmembrane</keyword>
<dbReference type="Pfam" id="PF13715">
    <property type="entry name" value="CarbopepD_reg_2"/>
    <property type="match status" value="1"/>
</dbReference>
<proteinExistence type="inferred from homology"/>
<evidence type="ECO:0000256" key="3">
    <source>
        <dbReference type="ARBA" id="ARBA00022452"/>
    </source>
</evidence>
<keyword evidence="5 7" id="KW-0472">Membrane</keyword>
<keyword evidence="3 7" id="KW-1134">Transmembrane beta strand</keyword>
<dbReference type="FunFam" id="2.170.130.10:FF:000008">
    <property type="entry name" value="SusC/RagA family TonB-linked outer membrane protein"/>
    <property type="match status" value="1"/>
</dbReference>
<feature type="domain" description="TonB-dependent receptor plug" evidence="8">
    <location>
        <begin position="130"/>
        <end position="236"/>
    </location>
</feature>
<organism evidence="9 10">
    <name type="scientific">Parapedobacter composti</name>
    <dbReference type="NCBI Taxonomy" id="623281"/>
    <lineage>
        <taxon>Bacteria</taxon>
        <taxon>Pseudomonadati</taxon>
        <taxon>Bacteroidota</taxon>
        <taxon>Sphingobacteriia</taxon>
        <taxon>Sphingobacteriales</taxon>
        <taxon>Sphingobacteriaceae</taxon>
        <taxon>Parapedobacter</taxon>
    </lineage>
</organism>
<dbReference type="Gene3D" id="2.170.130.10">
    <property type="entry name" value="TonB-dependent receptor, plug domain"/>
    <property type="match status" value="1"/>
</dbReference>
<evidence type="ECO:0000256" key="1">
    <source>
        <dbReference type="ARBA" id="ARBA00004571"/>
    </source>
</evidence>
<evidence type="ECO:0000256" key="2">
    <source>
        <dbReference type="ARBA" id="ARBA00022448"/>
    </source>
</evidence>
<evidence type="ECO:0000259" key="8">
    <source>
        <dbReference type="Pfam" id="PF07715"/>
    </source>
</evidence>
<dbReference type="InterPro" id="IPR012910">
    <property type="entry name" value="Plug_dom"/>
</dbReference>
<dbReference type="PROSITE" id="PS52016">
    <property type="entry name" value="TONB_DEPENDENT_REC_3"/>
    <property type="match status" value="1"/>
</dbReference>
<dbReference type="AlphaFoldDB" id="A0A1I1K3I1"/>
<dbReference type="NCBIfam" id="TIGR04057">
    <property type="entry name" value="SusC_RagA_signa"/>
    <property type="match status" value="1"/>
</dbReference>
<dbReference type="Pfam" id="PF07715">
    <property type="entry name" value="Plug"/>
    <property type="match status" value="1"/>
</dbReference>
<comment type="subcellular location">
    <subcellularLocation>
        <location evidence="1 7">Cell outer membrane</location>
        <topology evidence="1 7">Multi-pass membrane protein</topology>
    </subcellularLocation>
</comment>
<evidence type="ECO:0000256" key="6">
    <source>
        <dbReference type="ARBA" id="ARBA00023237"/>
    </source>
</evidence>
<keyword evidence="2 7" id="KW-0813">Transport</keyword>
<reference evidence="9 10" key="1">
    <citation type="submission" date="2016-10" db="EMBL/GenBank/DDBJ databases">
        <authorList>
            <person name="de Groot N.N."/>
        </authorList>
    </citation>
    <scope>NUCLEOTIDE SEQUENCE [LARGE SCALE GENOMIC DNA]</scope>
    <source>
        <strain evidence="9 10">DSM 22900</strain>
    </source>
</reference>
<gene>
    <name evidence="9" type="ORF">SAMN05421747_11475</name>
</gene>